<feature type="region of interest" description="Disordered" evidence="2">
    <location>
        <begin position="57"/>
        <end position="93"/>
    </location>
</feature>
<keyword evidence="4" id="KW-1185">Reference proteome</keyword>
<protein>
    <recommendedName>
        <fullName evidence="5">Shugoshin C-terminal domain-containing protein</fullName>
    </recommendedName>
</protein>
<gene>
    <name evidence="3" type="ORF">A0J61_08842</name>
</gene>
<keyword evidence="1" id="KW-0175">Coiled coil</keyword>
<evidence type="ECO:0000313" key="4">
    <source>
        <dbReference type="Proteomes" id="UP000093000"/>
    </source>
</evidence>
<organism evidence="3 4">
    <name type="scientific">Choanephora cucurbitarum</name>
    <dbReference type="NCBI Taxonomy" id="101091"/>
    <lineage>
        <taxon>Eukaryota</taxon>
        <taxon>Fungi</taxon>
        <taxon>Fungi incertae sedis</taxon>
        <taxon>Mucoromycota</taxon>
        <taxon>Mucoromycotina</taxon>
        <taxon>Mucoromycetes</taxon>
        <taxon>Mucorales</taxon>
        <taxon>Mucorineae</taxon>
        <taxon>Choanephoraceae</taxon>
        <taxon>Choanephoroideae</taxon>
        <taxon>Choanephora</taxon>
    </lineage>
</organism>
<comment type="caution">
    <text evidence="3">The sequence shown here is derived from an EMBL/GenBank/DDBJ whole genome shotgun (WGS) entry which is preliminary data.</text>
</comment>
<sequence length="125" mass="14220">MPGLLAKYQEQNAEIIRNNIKLNERIAILESVISQLQQENLQLRMENIRKNRKKKYAALMHPKAPKSKSNLKSKTKDTPVIPTSSEQPVVLSQKRSCTTKPISYVLPSTKSKLRKGDPFTFGNDN</sequence>
<feature type="coiled-coil region" evidence="1">
    <location>
        <begin position="5"/>
        <end position="53"/>
    </location>
</feature>
<feature type="compositionally biased region" description="Basic residues" evidence="2">
    <location>
        <begin position="63"/>
        <end position="73"/>
    </location>
</feature>
<accession>A0A1C7N250</accession>
<dbReference type="InParanoid" id="A0A1C7N250"/>
<dbReference type="OrthoDB" id="2283630at2759"/>
<reference evidence="3 4" key="1">
    <citation type="submission" date="2016-03" db="EMBL/GenBank/DDBJ databases">
        <title>Choanephora cucurbitarum.</title>
        <authorList>
            <person name="Min B."/>
            <person name="Park H."/>
            <person name="Park J.-H."/>
            <person name="Shin H.-D."/>
            <person name="Choi I.-G."/>
        </authorList>
    </citation>
    <scope>NUCLEOTIDE SEQUENCE [LARGE SCALE GENOMIC DNA]</scope>
    <source>
        <strain evidence="3 4">KUS-F28377</strain>
    </source>
</reference>
<evidence type="ECO:0000256" key="2">
    <source>
        <dbReference type="SAM" id="MobiDB-lite"/>
    </source>
</evidence>
<dbReference type="Proteomes" id="UP000093000">
    <property type="component" value="Unassembled WGS sequence"/>
</dbReference>
<dbReference type="AlphaFoldDB" id="A0A1C7N250"/>
<evidence type="ECO:0008006" key="5">
    <source>
        <dbReference type="Google" id="ProtNLM"/>
    </source>
</evidence>
<evidence type="ECO:0000313" key="3">
    <source>
        <dbReference type="EMBL" id="OBZ83107.1"/>
    </source>
</evidence>
<name>A0A1C7N250_9FUNG</name>
<dbReference type="EMBL" id="LUGH01000720">
    <property type="protein sequence ID" value="OBZ83107.1"/>
    <property type="molecule type" value="Genomic_DNA"/>
</dbReference>
<proteinExistence type="predicted"/>
<evidence type="ECO:0000256" key="1">
    <source>
        <dbReference type="SAM" id="Coils"/>
    </source>
</evidence>